<name>A0A830HSB0_9CHLO</name>
<comment type="subcellular location">
    <subcellularLocation>
        <location evidence="1">Membrane</location>
        <topology evidence="1">Multi-pass membrane protein</topology>
    </subcellularLocation>
</comment>
<evidence type="ECO:0000256" key="6">
    <source>
        <dbReference type="RuleBase" id="RU363053"/>
    </source>
</evidence>
<organism evidence="7 8">
    <name type="scientific">Pycnococcus provasolii</name>
    <dbReference type="NCBI Taxonomy" id="41880"/>
    <lineage>
        <taxon>Eukaryota</taxon>
        <taxon>Viridiplantae</taxon>
        <taxon>Chlorophyta</taxon>
        <taxon>Pseudoscourfieldiophyceae</taxon>
        <taxon>Pseudoscourfieldiales</taxon>
        <taxon>Pycnococcaceae</taxon>
        <taxon>Pycnococcus</taxon>
    </lineage>
</organism>
<feature type="transmembrane region" description="Helical" evidence="6">
    <location>
        <begin position="48"/>
        <end position="67"/>
    </location>
</feature>
<evidence type="ECO:0000256" key="5">
    <source>
        <dbReference type="ARBA" id="ARBA00023136"/>
    </source>
</evidence>
<comment type="caution">
    <text evidence="7">The sequence shown here is derived from an EMBL/GenBank/DDBJ whole genome shotgun (WGS) entry which is preliminary data.</text>
</comment>
<sequence length="197" mass="21144">MAALKTSFSGAILNDALTMGLNQGVQELLSQLLSKKFKGSDFTRSLKYMFYGACVMTPANFYLAKLIDAMTNNLAKQYKLSARAKGDVKLALSTALGLPVNAALFTAAILILLGMPTSSIPKAIKDNTWPVTKRFASLMLPAQIAVSRGVIPPWLAPIALQGLAVTAGLSIKVQLKEGTLVSRRQSRRQGDDAEKTD</sequence>
<comment type="similarity">
    <text evidence="2 6">Belongs to the peroxisomal membrane protein PXMP2/4 family.</text>
</comment>
<proteinExistence type="inferred from homology"/>
<dbReference type="InterPro" id="IPR007248">
    <property type="entry name" value="Mpv17_PMP22"/>
</dbReference>
<keyword evidence="5 6" id="KW-0472">Membrane</keyword>
<evidence type="ECO:0000313" key="8">
    <source>
        <dbReference type="Proteomes" id="UP000660262"/>
    </source>
</evidence>
<dbReference type="EMBL" id="BNJQ01000021">
    <property type="protein sequence ID" value="GHP08640.1"/>
    <property type="molecule type" value="Genomic_DNA"/>
</dbReference>
<feature type="transmembrane region" description="Helical" evidence="6">
    <location>
        <begin position="88"/>
        <end position="113"/>
    </location>
</feature>
<reference evidence="7" key="1">
    <citation type="submission" date="2020-10" db="EMBL/GenBank/DDBJ databases">
        <title>Unveiling of a novel bifunctional photoreceptor, Dualchrome1, isolated from a cosmopolitan green alga.</title>
        <authorList>
            <person name="Suzuki S."/>
            <person name="Kawachi M."/>
        </authorList>
    </citation>
    <scope>NUCLEOTIDE SEQUENCE</scope>
    <source>
        <strain evidence="7">NIES 2893</strain>
    </source>
</reference>
<accession>A0A830HSB0</accession>
<keyword evidence="3 6" id="KW-0812">Transmembrane</keyword>
<dbReference type="Proteomes" id="UP000660262">
    <property type="component" value="Unassembled WGS sequence"/>
</dbReference>
<evidence type="ECO:0000256" key="2">
    <source>
        <dbReference type="ARBA" id="ARBA00006824"/>
    </source>
</evidence>
<gene>
    <name evidence="7" type="ORF">PPROV_000737700</name>
</gene>
<evidence type="ECO:0000256" key="4">
    <source>
        <dbReference type="ARBA" id="ARBA00022989"/>
    </source>
</evidence>
<dbReference type="PANTHER" id="PTHR11266">
    <property type="entry name" value="PEROXISOMAL MEMBRANE PROTEIN 2, PXMP2 MPV17"/>
    <property type="match status" value="1"/>
</dbReference>
<keyword evidence="4 6" id="KW-1133">Transmembrane helix</keyword>
<dbReference type="AlphaFoldDB" id="A0A830HSB0"/>
<evidence type="ECO:0000256" key="3">
    <source>
        <dbReference type="ARBA" id="ARBA00022692"/>
    </source>
</evidence>
<protein>
    <submittedName>
        <fullName evidence="7">Uncharacterized protein</fullName>
    </submittedName>
</protein>
<evidence type="ECO:0000256" key="1">
    <source>
        <dbReference type="ARBA" id="ARBA00004141"/>
    </source>
</evidence>
<evidence type="ECO:0000313" key="7">
    <source>
        <dbReference type="EMBL" id="GHP08640.1"/>
    </source>
</evidence>
<keyword evidence="8" id="KW-1185">Reference proteome</keyword>
<dbReference type="GO" id="GO:0005737">
    <property type="term" value="C:cytoplasm"/>
    <property type="evidence" value="ECO:0007669"/>
    <property type="project" value="TreeGrafter"/>
</dbReference>
<dbReference type="GO" id="GO:0016020">
    <property type="term" value="C:membrane"/>
    <property type="evidence" value="ECO:0007669"/>
    <property type="project" value="UniProtKB-SubCell"/>
</dbReference>